<keyword evidence="3" id="KW-0812">Transmembrane</keyword>
<dbReference type="AlphaFoldDB" id="A0A1H1LW20"/>
<reference evidence="5 6" key="1">
    <citation type="submission" date="2016-10" db="EMBL/GenBank/DDBJ databases">
        <authorList>
            <person name="de Groot N.N."/>
        </authorList>
    </citation>
    <scope>NUCLEOTIDE SEQUENCE [LARGE SCALE GENOMIC DNA]</scope>
    <source>
        <strain evidence="5 6">DSM 22024</strain>
    </source>
</reference>
<feature type="region of interest" description="Disordered" evidence="2">
    <location>
        <begin position="1"/>
        <end position="36"/>
    </location>
</feature>
<organism evidence="5 6">
    <name type="scientific">Actinopolymorpha singaporensis</name>
    <dbReference type="NCBI Taxonomy" id="117157"/>
    <lineage>
        <taxon>Bacteria</taxon>
        <taxon>Bacillati</taxon>
        <taxon>Actinomycetota</taxon>
        <taxon>Actinomycetes</taxon>
        <taxon>Propionibacteriales</taxon>
        <taxon>Actinopolymorphaceae</taxon>
        <taxon>Actinopolymorpha</taxon>
    </lineage>
</organism>
<feature type="transmembrane region" description="Helical" evidence="3">
    <location>
        <begin position="42"/>
        <end position="63"/>
    </location>
</feature>
<evidence type="ECO:0000256" key="3">
    <source>
        <dbReference type="SAM" id="Phobius"/>
    </source>
</evidence>
<comment type="similarity">
    <text evidence="1">Belongs to the LytR/CpsA/Psr (LCP) family.</text>
</comment>
<evidence type="ECO:0000256" key="2">
    <source>
        <dbReference type="SAM" id="MobiDB-lite"/>
    </source>
</evidence>
<evidence type="ECO:0000259" key="4">
    <source>
        <dbReference type="Pfam" id="PF03816"/>
    </source>
</evidence>
<evidence type="ECO:0000256" key="1">
    <source>
        <dbReference type="ARBA" id="ARBA00006068"/>
    </source>
</evidence>
<dbReference type="InterPro" id="IPR050922">
    <property type="entry name" value="LytR/CpsA/Psr_CW_biosynth"/>
</dbReference>
<evidence type="ECO:0000313" key="5">
    <source>
        <dbReference type="EMBL" id="SDR78814.1"/>
    </source>
</evidence>
<name>A0A1H1LW20_9ACTN</name>
<dbReference type="InterPro" id="IPR004474">
    <property type="entry name" value="LytR_CpsA_psr"/>
</dbReference>
<sequence>MSDYRTDEGLRSIRMREEEEDSPGGRRSAGHRRRSSRTKTTLLILLSLVLILGGGVALTGYLLSEKFGNQVSRVPAFSQLPEALRPKKPAKGAPGANAMNILLAGSDARTDDASGGTTGAGKGKAWERGGQRSDTIMLLHITGDRKAAYLISIPRDSWVSIPGHKPNKINAAYSFGGPPLYIQTVEKLTGLRIDHLAVIDWTGFKALTDALGGVQLTFQQETRFASGKMYAAGQHTLSGEEALDYVRERHHLRNGDFGRIQRQQNFLRALMRQTLSNGTLTNPLKLGRALDAITHNLSVDEEFSTGQMRSLALEMKDLRQHNVTFMTAPHKGTGMEGSQSVVFLDKAKDDTLWKAIRDDQVGEWLKANGQDEVLGERVR</sequence>
<dbReference type="OrthoDB" id="9782542at2"/>
<keyword evidence="3" id="KW-0472">Membrane</keyword>
<dbReference type="Proteomes" id="UP000198983">
    <property type="component" value="Chromosome I"/>
</dbReference>
<dbReference type="STRING" id="117157.SAMN04489717_0566"/>
<dbReference type="PANTHER" id="PTHR33392">
    <property type="entry name" value="POLYISOPRENYL-TEICHOIC ACID--PEPTIDOGLYCAN TEICHOIC ACID TRANSFERASE TAGU"/>
    <property type="match status" value="1"/>
</dbReference>
<keyword evidence="3" id="KW-1133">Transmembrane helix</keyword>
<dbReference type="RefSeq" id="WP_092650280.1">
    <property type="nucleotide sequence ID" value="NZ_LT629732.1"/>
</dbReference>
<evidence type="ECO:0000313" key="6">
    <source>
        <dbReference type="Proteomes" id="UP000198983"/>
    </source>
</evidence>
<dbReference type="Gene3D" id="3.40.630.190">
    <property type="entry name" value="LCP protein"/>
    <property type="match status" value="1"/>
</dbReference>
<dbReference type="Pfam" id="PF03816">
    <property type="entry name" value="LytR_cpsA_psr"/>
    <property type="match status" value="1"/>
</dbReference>
<dbReference type="PANTHER" id="PTHR33392:SF6">
    <property type="entry name" value="POLYISOPRENYL-TEICHOIC ACID--PEPTIDOGLYCAN TEICHOIC ACID TRANSFERASE TAGU"/>
    <property type="match status" value="1"/>
</dbReference>
<keyword evidence="6" id="KW-1185">Reference proteome</keyword>
<accession>A0A1H1LW20</accession>
<dbReference type="NCBIfam" id="TIGR00350">
    <property type="entry name" value="lytR_cpsA_psr"/>
    <property type="match status" value="1"/>
</dbReference>
<feature type="compositionally biased region" description="Basic and acidic residues" evidence="2">
    <location>
        <begin position="1"/>
        <end position="17"/>
    </location>
</feature>
<protein>
    <submittedName>
        <fullName evidence="5">Cell envelope-related function transcriptional attenuator common domain-containing protein</fullName>
    </submittedName>
</protein>
<dbReference type="EMBL" id="LT629732">
    <property type="protein sequence ID" value="SDR78814.1"/>
    <property type="molecule type" value="Genomic_DNA"/>
</dbReference>
<gene>
    <name evidence="5" type="ORF">SAMN04489717_0566</name>
</gene>
<feature type="domain" description="Cell envelope-related transcriptional attenuator" evidence="4">
    <location>
        <begin position="132"/>
        <end position="274"/>
    </location>
</feature>
<proteinExistence type="inferred from homology"/>